<dbReference type="AlphaFoldDB" id="A0A073HXY3"/>
<evidence type="ECO:0000313" key="2">
    <source>
        <dbReference type="Proteomes" id="UP000053232"/>
    </source>
</evidence>
<proteinExistence type="predicted"/>
<name>A0A073HXY3_9SPIT</name>
<organism evidence="1 2">
    <name type="scientific">Oxytricha trifallax</name>
    <dbReference type="NCBI Taxonomy" id="1172189"/>
    <lineage>
        <taxon>Eukaryota</taxon>
        <taxon>Sar</taxon>
        <taxon>Alveolata</taxon>
        <taxon>Ciliophora</taxon>
        <taxon>Intramacronucleata</taxon>
        <taxon>Spirotrichea</taxon>
        <taxon>Stichotrichia</taxon>
        <taxon>Sporadotrichida</taxon>
        <taxon>Oxytrichidae</taxon>
        <taxon>Oxytrichinae</taxon>
        <taxon>Oxytricha</taxon>
    </lineage>
</organism>
<reference evidence="2" key="1">
    <citation type="journal article" date="2014" name="Cell">
        <title>The Architecture of a Scrambled Genome Reveals Massive Levels of Genomic Rearrangement during Development.</title>
        <authorList>
            <person name="Chen X."/>
            <person name="Bracht J.R."/>
            <person name="Goldman A.D."/>
            <person name="Dolzhenko E."/>
            <person name="Clay D.M."/>
            <person name="Swart E.C."/>
            <person name="Perlman D.H."/>
            <person name="Doak T.G."/>
            <person name="Stuart A."/>
            <person name="Amemiya C.T."/>
            <person name="Sebra R.P."/>
            <person name="Landweber L.F."/>
        </authorList>
    </citation>
    <scope>NUCLEOTIDE SEQUENCE [LARGE SCALE GENOMIC DNA]</scope>
    <source>
        <strain evidence="2">JRB310</strain>
    </source>
</reference>
<accession>A0A073HXY3</accession>
<sequence length="139" mass="16490">MAQKGQQIFAKYAHLTSEIKLNANFIRTHTNIDIDTKLKELENRVQRSFDKIHENFLHHLQSTVDCEIQEVKEKIKEISKAKEQCIELNKPLFLKGTMSIDDTNHFYEQQIRKLQLKEKEVIFNAIHKMLPEQFNPQNN</sequence>
<protein>
    <submittedName>
        <fullName evidence="1">Uncharacterized protein</fullName>
    </submittedName>
</protein>
<dbReference type="Proteomes" id="UP000053232">
    <property type="component" value="Unassembled WGS sequence"/>
</dbReference>
<keyword evidence="2" id="KW-1185">Reference proteome</keyword>
<dbReference type="EMBL" id="ARYC01002600">
    <property type="protein sequence ID" value="KEJ82883.1"/>
    <property type="molecule type" value="Genomic_DNA"/>
</dbReference>
<comment type="caution">
    <text evidence="1">The sequence shown here is derived from an EMBL/GenBank/DDBJ whole genome shotgun (WGS) entry which is preliminary data.</text>
</comment>
<evidence type="ECO:0000313" key="1">
    <source>
        <dbReference type="EMBL" id="KEJ82883.1"/>
    </source>
</evidence>
<gene>
    <name evidence="1" type="ORF">OXYTRIMIC_531</name>
</gene>